<protein>
    <recommendedName>
        <fullName evidence="1">DUF1543 domain-containing protein</fullName>
    </recommendedName>
</protein>
<name>A0A1T4LQC1_9BACT</name>
<dbReference type="InterPro" id="IPR011440">
    <property type="entry name" value="DUF1543"/>
</dbReference>
<dbReference type="Proteomes" id="UP000190367">
    <property type="component" value="Unassembled WGS sequence"/>
</dbReference>
<keyword evidence="3" id="KW-1185">Reference proteome</keyword>
<dbReference type="RefSeq" id="WP_078667410.1">
    <property type="nucleotide sequence ID" value="NZ_FUWZ01000001.1"/>
</dbReference>
<dbReference type="EMBL" id="FUWZ01000001">
    <property type="protein sequence ID" value="SJZ56826.1"/>
    <property type="molecule type" value="Genomic_DNA"/>
</dbReference>
<dbReference type="STRING" id="634771.SAMN04488128_101758"/>
<feature type="domain" description="DUF1543" evidence="1">
    <location>
        <begin position="18"/>
        <end position="69"/>
    </location>
</feature>
<proteinExistence type="predicted"/>
<gene>
    <name evidence="2" type="ORF">SAMN04488128_101758</name>
</gene>
<evidence type="ECO:0000313" key="2">
    <source>
        <dbReference type="EMBL" id="SJZ56826.1"/>
    </source>
</evidence>
<evidence type="ECO:0000313" key="3">
    <source>
        <dbReference type="Proteomes" id="UP000190367"/>
    </source>
</evidence>
<dbReference type="Pfam" id="PF07566">
    <property type="entry name" value="DUF1543"/>
    <property type="match status" value="1"/>
</dbReference>
<sequence>MEPLKLYMLLLGCTIPGRHTEQHDVFFGIAHKLSDLIPDMKAFWPEAGDKLHVDAWREVTGVGNYQITVVSREETVDNAEQLYFLNLGGYKPGEMEEYHYKMLHVSKDIGTAIREAKETAFCQHNTFTSPGSPAATSHVDDKYGVDVDDIVPVKDILPASVRTQYQLKIVPVADQHPEDELHLGYFQLHKL</sequence>
<evidence type="ECO:0000259" key="1">
    <source>
        <dbReference type="Pfam" id="PF07566"/>
    </source>
</evidence>
<dbReference type="AlphaFoldDB" id="A0A1T4LQC1"/>
<dbReference type="Gene3D" id="3.10.20.10">
    <property type="match status" value="2"/>
</dbReference>
<dbReference type="OrthoDB" id="850243at2"/>
<reference evidence="3" key="1">
    <citation type="submission" date="2017-02" db="EMBL/GenBank/DDBJ databases">
        <authorList>
            <person name="Varghese N."/>
            <person name="Submissions S."/>
        </authorList>
    </citation>
    <scope>NUCLEOTIDE SEQUENCE [LARGE SCALE GENOMIC DNA]</scope>
    <source>
        <strain evidence="3">DSM 22224</strain>
    </source>
</reference>
<organism evidence="2 3">
    <name type="scientific">Chitinophaga eiseniae</name>
    <dbReference type="NCBI Taxonomy" id="634771"/>
    <lineage>
        <taxon>Bacteria</taxon>
        <taxon>Pseudomonadati</taxon>
        <taxon>Bacteroidota</taxon>
        <taxon>Chitinophagia</taxon>
        <taxon>Chitinophagales</taxon>
        <taxon>Chitinophagaceae</taxon>
        <taxon>Chitinophaga</taxon>
    </lineage>
</organism>
<accession>A0A1T4LQC1</accession>